<dbReference type="Proteomes" id="UP000242850">
    <property type="component" value="Unassembled WGS sequence"/>
</dbReference>
<keyword evidence="1" id="KW-0472">Membrane</keyword>
<dbReference type="InterPro" id="IPR052829">
    <property type="entry name" value="N-acetyltransferase_domain"/>
</dbReference>
<name>A0A1H5S9I4_9CLOT</name>
<proteinExistence type="predicted"/>
<keyword evidence="1" id="KW-1133">Transmembrane helix</keyword>
<accession>A0A1H5S9I4</accession>
<protein>
    <submittedName>
        <fullName evidence="3">Acetyltransferase (GNAT) family protein</fullName>
    </submittedName>
</protein>
<keyword evidence="3" id="KW-0808">Transferase</keyword>
<dbReference type="CDD" id="cd04301">
    <property type="entry name" value="NAT_SF"/>
    <property type="match status" value="1"/>
</dbReference>
<dbReference type="InterPro" id="IPR016181">
    <property type="entry name" value="Acyl_CoA_acyltransferase"/>
</dbReference>
<dbReference type="SUPFAM" id="SSF55729">
    <property type="entry name" value="Acyl-CoA N-acyltransferases (Nat)"/>
    <property type="match status" value="1"/>
</dbReference>
<dbReference type="InterPro" id="IPR000182">
    <property type="entry name" value="GNAT_dom"/>
</dbReference>
<sequence length="277" mass="33101">MLKVELAKLKDYRTIRNLMTKSRTKDFRFYSDYNGNILLNILALNCYKIFYFDSLIGIFLKLDYKKQVLYIPFDDKNVTLQDIVSLLYNYFGLGYSFDFFYKGILDFNISYAKIKRNYKVMYLNLSNYKHTSDSFNGLYVQKMQINKEEKIRVELQNKIFSNNLDRRELTLKEILQEEKRKEFIEDLCYFLKYNDEYIGYGQIINSSEGFYLINFGIIPEFRGKGYAKYFLNQLILKAKEFGVKDLYLKVENNNEKAINLYKKIGFIEVFNVASLVI</sequence>
<evidence type="ECO:0000313" key="3">
    <source>
        <dbReference type="EMBL" id="SEF47239.1"/>
    </source>
</evidence>
<keyword evidence="1" id="KW-0812">Transmembrane</keyword>
<dbReference type="GO" id="GO:0016747">
    <property type="term" value="F:acyltransferase activity, transferring groups other than amino-acyl groups"/>
    <property type="evidence" value="ECO:0007669"/>
    <property type="project" value="InterPro"/>
</dbReference>
<evidence type="ECO:0000259" key="2">
    <source>
        <dbReference type="PROSITE" id="PS51186"/>
    </source>
</evidence>
<gene>
    <name evidence="3" type="ORF">SAMN05660865_00311</name>
</gene>
<dbReference type="AlphaFoldDB" id="A0A1H5S9I4"/>
<dbReference type="Pfam" id="PF00583">
    <property type="entry name" value="Acetyltransf_1"/>
    <property type="match status" value="1"/>
</dbReference>
<keyword evidence="4" id="KW-1185">Reference proteome</keyword>
<feature type="domain" description="N-acetyltransferase" evidence="2">
    <location>
        <begin position="143"/>
        <end position="277"/>
    </location>
</feature>
<evidence type="ECO:0000256" key="1">
    <source>
        <dbReference type="SAM" id="Phobius"/>
    </source>
</evidence>
<dbReference type="PANTHER" id="PTHR43259">
    <property type="entry name" value="SPT10P"/>
    <property type="match status" value="1"/>
</dbReference>
<dbReference type="PANTHER" id="PTHR43259:SF1">
    <property type="entry name" value="N-ACETYLTRANSFERASE DOMAIN-CONTAINING PROTEIN"/>
    <property type="match status" value="1"/>
</dbReference>
<feature type="transmembrane region" description="Helical" evidence="1">
    <location>
        <begin position="37"/>
        <end position="60"/>
    </location>
</feature>
<organism evidence="3 4">
    <name type="scientific">Caloramator fervidus</name>
    <dbReference type="NCBI Taxonomy" id="29344"/>
    <lineage>
        <taxon>Bacteria</taxon>
        <taxon>Bacillati</taxon>
        <taxon>Bacillota</taxon>
        <taxon>Clostridia</taxon>
        <taxon>Eubacteriales</taxon>
        <taxon>Clostridiaceae</taxon>
        <taxon>Caloramator</taxon>
    </lineage>
</organism>
<dbReference type="Gene3D" id="3.40.630.30">
    <property type="match status" value="1"/>
</dbReference>
<evidence type="ECO:0000313" key="4">
    <source>
        <dbReference type="Proteomes" id="UP000242850"/>
    </source>
</evidence>
<dbReference type="PROSITE" id="PS51186">
    <property type="entry name" value="GNAT"/>
    <property type="match status" value="1"/>
</dbReference>
<dbReference type="EMBL" id="FNUK01000002">
    <property type="protein sequence ID" value="SEF47239.1"/>
    <property type="molecule type" value="Genomic_DNA"/>
</dbReference>
<reference evidence="4" key="1">
    <citation type="submission" date="2016-10" db="EMBL/GenBank/DDBJ databases">
        <authorList>
            <person name="Varghese N."/>
            <person name="Submissions S."/>
        </authorList>
    </citation>
    <scope>NUCLEOTIDE SEQUENCE [LARGE SCALE GENOMIC DNA]</scope>
    <source>
        <strain evidence="4">DSM 5463</strain>
    </source>
</reference>